<dbReference type="PANTHER" id="PTHR39206:SF1">
    <property type="entry name" value="SLL8004 PROTEIN"/>
    <property type="match status" value="1"/>
</dbReference>
<proteinExistence type="inferred from homology"/>
<evidence type="ECO:0000313" key="11">
    <source>
        <dbReference type="Proteomes" id="UP000181860"/>
    </source>
</evidence>
<keyword evidence="4" id="KW-0547">Nucleotide-binding</keyword>
<keyword evidence="5" id="KW-0067">ATP-binding</keyword>
<evidence type="ECO:0000256" key="5">
    <source>
        <dbReference type="ARBA" id="ARBA00022840"/>
    </source>
</evidence>
<evidence type="ECO:0000313" key="10">
    <source>
        <dbReference type="EMBL" id="WGO85663.1"/>
    </source>
</evidence>
<reference evidence="9 11" key="1">
    <citation type="submission" date="2016-10" db="EMBL/GenBank/DDBJ databases">
        <authorList>
            <person name="Varghese N."/>
            <person name="Submissions S."/>
        </authorList>
    </citation>
    <scope>NUCLEOTIDE SEQUENCE [LARGE SCALE GENOMIC DNA]</scope>
    <source>
        <strain evidence="9 11">ATCC 43761</strain>
    </source>
</reference>
<dbReference type="InterPro" id="IPR027417">
    <property type="entry name" value="P-loop_NTPase"/>
</dbReference>
<dbReference type="Pfam" id="PF06414">
    <property type="entry name" value="Zeta_toxin"/>
    <property type="match status" value="1"/>
</dbReference>
<dbReference type="AlphaFoldDB" id="A0AAX3UDL7"/>
<sequence length="193" mass="22399">MSDFYIFAGINGAGKSTLYSNELIENNTLSKSKRINADEIARRNNWSWRKKGSNIKAMRIEISEIKYCLQNKQSFNLETTLSGSSKYFFNLITKAKNNGFKVHLYYVGLSSVYLALDRVKARVKKGGHGVDENLIYSRYPNSLKNLYELIDKFDEVKVYDNSLFFSRIYWRDGSVELEKANDIPDWFKPALKK</sequence>
<name>A0AAX3UDL7_9LACO</name>
<evidence type="ECO:0000313" key="9">
    <source>
        <dbReference type="EMBL" id="SDA65950.1"/>
    </source>
</evidence>
<evidence type="ECO:0000256" key="4">
    <source>
        <dbReference type="ARBA" id="ARBA00022741"/>
    </source>
</evidence>
<keyword evidence="11" id="KW-1185">Reference proteome</keyword>
<dbReference type="RefSeq" id="WP_013854641.1">
    <property type="nucleotide sequence ID" value="NZ_CP123735.1"/>
</dbReference>
<dbReference type="Gene3D" id="3.40.50.300">
    <property type="entry name" value="P-loop containing nucleotide triphosphate hydrolases"/>
    <property type="match status" value="1"/>
</dbReference>
<protein>
    <recommendedName>
        <fullName evidence="6">UDP-N-acetylglucosamine kinase</fullName>
        <ecNumber evidence="2">2.7.1.176</ecNumber>
    </recommendedName>
    <alternativeName>
        <fullName evidence="6">UDP-N-acetylglucosamine kinase</fullName>
    </alternativeName>
</protein>
<comment type="similarity">
    <text evidence="1">Belongs to the zeta toxin family.</text>
</comment>
<evidence type="ECO:0000259" key="8">
    <source>
        <dbReference type="Pfam" id="PF06414"/>
    </source>
</evidence>
<dbReference type="PANTHER" id="PTHR39206">
    <property type="entry name" value="SLL8004 PROTEIN"/>
    <property type="match status" value="1"/>
</dbReference>
<dbReference type="GO" id="GO:0016301">
    <property type="term" value="F:kinase activity"/>
    <property type="evidence" value="ECO:0007669"/>
    <property type="project" value="InterPro"/>
</dbReference>
<dbReference type="SUPFAM" id="SSF52540">
    <property type="entry name" value="P-loop containing nucleoside triphosphate hydrolases"/>
    <property type="match status" value="1"/>
</dbReference>
<gene>
    <name evidence="10" type="ORF">QEJ78_10080</name>
    <name evidence="9" type="ORF">SAMN02983011_01979</name>
</gene>
<evidence type="ECO:0000256" key="2">
    <source>
        <dbReference type="ARBA" id="ARBA00011963"/>
    </source>
</evidence>
<organism evidence="10 12">
    <name type="scientific">Lactobacillus kefiranofaciens</name>
    <dbReference type="NCBI Taxonomy" id="267818"/>
    <lineage>
        <taxon>Bacteria</taxon>
        <taxon>Bacillati</taxon>
        <taxon>Bacillota</taxon>
        <taxon>Bacilli</taxon>
        <taxon>Lactobacillales</taxon>
        <taxon>Lactobacillaceae</taxon>
        <taxon>Lactobacillus</taxon>
    </lineage>
</organism>
<dbReference type="InterPro" id="IPR010488">
    <property type="entry name" value="Zeta_toxin_domain"/>
</dbReference>
<dbReference type="Proteomes" id="UP001242513">
    <property type="component" value="Chromosome"/>
</dbReference>
<accession>A0AAX3UDL7</accession>
<evidence type="ECO:0000256" key="1">
    <source>
        <dbReference type="ARBA" id="ARBA00009104"/>
    </source>
</evidence>
<keyword evidence="3" id="KW-1277">Toxin-antitoxin system</keyword>
<comment type="catalytic activity">
    <reaction evidence="7">
        <text>UDP-N-acetyl-alpha-D-glucosamine + ATP = UDP-N-acetyl-alpha-D-glucosamine 3'-phosphate + ADP + H(+)</text>
        <dbReference type="Rhea" id="RHEA:32671"/>
        <dbReference type="ChEBI" id="CHEBI:15378"/>
        <dbReference type="ChEBI" id="CHEBI:30616"/>
        <dbReference type="ChEBI" id="CHEBI:57705"/>
        <dbReference type="ChEBI" id="CHEBI:64353"/>
        <dbReference type="ChEBI" id="CHEBI:456216"/>
        <dbReference type="EC" id="2.7.1.176"/>
    </reaction>
</comment>
<evidence type="ECO:0000256" key="7">
    <source>
        <dbReference type="ARBA" id="ARBA00048178"/>
    </source>
</evidence>
<dbReference type="EMBL" id="FMXC01000031">
    <property type="protein sequence ID" value="SDA65950.1"/>
    <property type="molecule type" value="Genomic_DNA"/>
</dbReference>
<feature type="domain" description="Zeta toxin" evidence="8">
    <location>
        <begin position="5"/>
        <end position="161"/>
    </location>
</feature>
<evidence type="ECO:0000313" key="12">
    <source>
        <dbReference type="Proteomes" id="UP001242513"/>
    </source>
</evidence>
<dbReference type="GO" id="GO:0005524">
    <property type="term" value="F:ATP binding"/>
    <property type="evidence" value="ECO:0007669"/>
    <property type="project" value="UniProtKB-KW"/>
</dbReference>
<dbReference type="EMBL" id="CP123735">
    <property type="protein sequence ID" value="WGO85663.1"/>
    <property type="molecule type" value="Genomic_DNA"/>
</dbReference>
<reference evidence="10" key="2">
    <citation type="journal article" date="2022" name="Food Funct.">
        <title>Lactobacillus kefiranofaciens ZW18 from Kefir enhances the anti-tumor effect of anti-programmed cell death 1 (PD-1) immunotherapy by modulating the gut microbiota.</title>
        <authorList>
            <person name="Zhao J."/>
            <person name="Wang Y."/>
            <person name="Wang J."/>
            <person name="Lv M."/>
            <person name="Zhou C."/>
            <person name="Jia L."/>
            <person name="Geng W."/>
        </authorList>
    </citation>
    <scope>NUCLEOTIDE SEQUENCE</scope>
    <source>
        <strain evidence="10">ZW18</strain>
    </source>
</reference>
<dbReference type="Proteomes" id="UP000181860">
    <property type="component" value="Unassembled WGS sequence"/>
</dbReference>
<evidence type="ECO:0000256" key="6">
    <source>
        <dbReference type="ARBA" id="ARBA00032897"/>
    </source>
</evidence>
<dbReference type="EC" id="2.7.1.176" evidence="2"/>
<reference evidence="10" key="3">
    <citation type="submission" date="2023-04" db="EMBL/GenBank/DDBJ databases">
        <authorList>
            <person name="Wang Y."/>
        </authorList>
    </citation>
    <scope>NUCLEOTIDE SEQUENCE</scope>
    <source>
        <strain evidence="10">ZW18</strain>
    </source>
</reference>
<evidence type="ECO:0000256" key="3">
    <source>
        <dbReference type="ARBA" id="ARBA00022649"/>
    </source>
</evidence>